<evidence type="ECO:0000259" key="7">
    <source>
        <dbReference type="Pfam" id="PF17390"/>
    </source>
</evidence>
<dbReference type="InterPro" id="IPR013737">
    <property type="entry name" value="Bac_rhamnosid_N"/>
</dbReference>
<sequence>MSLDQPGEGAPTTQVRAVTVEHHAHPLGIGEPTPRLSWLVETSEPGWRQEAYEVEGRTVDGTLLWSSGRVECDESVLRPWPGPALASRERAAVRVRVWGRTTQVTAWSDETTLEVGLLSPQDWSAAFVSPADGEHVTVDGPADLLRREFTVGEELLRARLYASACGVYELELNGSKVGADVLAPGWTSYGHRLKYQTYDVTTQLRRGPNAIGAFLADGWFRGSIGWNRVGKRYGTRRALLVQLELDYANGRREVVVTDERWTSRQGPITRASLYDGERYDATGEVAGWSAAGAALEGWTPVVRVDVATGALVAPYAPPVRATELRAPTSVTKLVDGTHLVDFGQNLVGRLQIRLRGPRGTVVGLRHAEVLEEGRISTRPLRTAKSHDEYVAAGHDEETWEPRFTVHGFRYAEITGWPGEIGAGDVVAVVCHDDMTRSGWFASSNPLLDRLHENVVWSMRGNFLTVPTDCPQRDERLGWTGDLQVFAPTASFLYDSAASITDWLRDVCAETGSDGLVPLYVPHVETSFPQFHCAVWGDVTTVVPLLLHERTGDQAAVEAGYDTARAWVEGCRGLLDDRDVISSGPQLGDWLDPSAPADSPQEARTDPYLVATAYLARSARLLSRQAALVGKQDDVGDYSALADRVTAGFRREFVTPSGRCASDTQTAYALALQFDLLETEEQRRHARRRLAELAQASDFRIGTGFAGTPLVLDALTGDGDAETAYRVLLETGCPSWLYAVTMGATTVWERWDSMLPDGSVNPGAMTSFNHYAFGSVADWMHRTLAGLAPAEPGYRTIRVAPRPGGGLTAASARHLTPYGPASTSWTRTGETLTVDVVVPPNAAAVVELPGTAAVTVESGHHTFRTAFRAAEQDPIAPLPPRQRF</sequence>
<name>A0A420XQ95_9ACTN</name>
<evidence type="ECO:0000256" key="2">
    <source>
        <dbReference type="ARBA" id="ARBA00012652"/>
    </source>
</evidence>
<evidence type="ECO:0000259" key="6">
    <source>
        <dbReference type="Pfam" id="PF17389"/>
    </source>
</evidence>
<dbReference type="InterPro" id="IPR012341">
    <property type="entry name" value="6hp_glycosidase-like_sf"/>
</dbReference>
<dbReference type="Pfam" id="PF17390">
    <property type="entry name" value="Bac_rhamnosid_C"/>
    <property type="match status" value="1"/>
</dbReference>
<dbReference type="Proteomes" id="UP000281955">
    <property type="component" value="Unassembled WGS sequence"/>
</dbReference>
<gene>
    <name evidence="8" type="ORF">CLV35_1938</name>
</gene>
<dbReference type="Gene3D" id="2.60.120.260">
    <property type="entry name" value="Galactose-binding domain-like"/>
    <property type="match status" value="2"/>
</dbReference>
<dbReference type="InParanoid" id="A0A420XQ95"/>
<dbReference type="InterPro" id="IPR035398">
    <property type="entry name" value="Bac_rhamnosid_C"/>
</dbReference>
<organism evidence="8 9">
    <name type="scientific">Motilibacter peucedani</name>
    <dbReference type="NCBI Taxonomy" id="598650"/>
    <lineage>
        <taxon>Bacteria</taxon>
        <taxon>Bacillati</taxon>
        <taxon>Actinomycetota</taxon>
        <taxon>Actinomycetes</taxon>
        <taxon>Motilibacterales</taxon>
        <taxon>Motilibacteraceae</taxon>
        <taxon>Motilibacter</taxon>
    </lineage>
</organism>
<dbReference type="EMBL" id="RBWV01000011">
    <property type="protein sequence ID" value="RKS75471.1"/>
    <property type="molecule type" value="Genomic_DNA"/>
</dbReference>
<protein>
    <recommendedName>
        <fullName evidence="2">alpha-L-rhamnosidase</fullName>
        <ecNumber evidence="2">3.2.1.40</ecNumber>
    </recommendedName>
</protein>
<dbReference type="Pfam" id="PF05592">
    <property type="entry name" value="Bac_rhamnosid"/>
    <property type="match status" value="1"/>
</dbReference>
<dbReference type="Pfam" id="PF25788">
    <property type="entry name" value="Ig_Rha78A_N"/>
    <property type="match status" value="1"/>
</dbReference>
<dbReference type="GO" id="GO:0005975">
    <property type="term" value="P:carbohydrate metabolic process"/>
    <property type="evidence" value="ECO:0007669"/>
    <property type="project" value="InterPro"/>
</dbReference>
<evidence type="ECO:0000259" key="4">
    <source>
        <dbReference type="Pfam" id="PF05592"/>
    </source>
</evidence>
<feature type="domain" description="Alpha-L-rhamnosidase concanavalin-like" evidence="4">
    <location>
        <begin position="332"/>
        <end position="431"/>
    </location>
</feature>
<accession>A0A420XQ95</accession>
<keyword evidence="9" id="KW-1185">Reference proteome</keyword>
<dbReference type="GO" id="GO:0030596">
    <property type="term" value="F:alpha-L-rhamnosidase activity"/>
    <property type="evidence" value="ECO:0007669"/>
    <property type="project" value="UniProtKB-EC"/>
</dbReference>
<keyword evidence="3" id="KW-0378">Hydrolase</keyword>
<feature type="domain" description="Alpha-L-rhamnosidase C-terminal" evidence="7">
    <location>
        <begin position="785"/>
        <end position="860"/>
    </location>
</feature>
<dbReference type="AlphaFoldDB" id="A0A420XQ95"/>
<dbReference type="InterPro" id="IPR013783">
    <property type="entry name" value="Ig-like_fold"/>
</dbReference>
<evidence type="ECO:0000256" key="1">
    <source>
        <dbReference type="ARBA" id="ARBA00001445"/>
    </source>
</evidence>
<proteinExistence type="predicted"/>
<dbReference type="InterPro" id="IPR016007">
    <property type="entry name" value="Alpha_rhamnosid"/>
</dbReference>
<dbReference type="Pfam" id="PF08531">
    <property type="entry name" value="Bac_rhamnosid_N"/>
    <property type="match status" value="1"/>
</dbReference>
<comment type="catalytic activity">
    <reaction evidence="1">
        <text>Hydrolysis of terminal non-reducing alpha-L-rhamnose residues in alpha-L-rhamnosides.</text>
        <dbReference type="EC" id="3.2.1.40"/>
    </reaction>
</comment>
<evidence type="ECO:0000256" key="3">
    <source>
        <dbReference type="ARBA" id="ARBA00022801"/>
    </source>
</evidence>
<reference evidence="8 9" key="1">
    <citation type="submission" date="2018-10" db="EMBL/GenBank/DDBJ databases">
        <title>Genomic Encyclopedia of Archaeal and Bacterial Type Strains, Phase II (KMG-II): from individual species to whole genera.</title>
        <authorList>
            <person name="Goeker M."/>
        </authorList>
    </citation>
    <scope>NUCLEOTIDE SEQUENCE [LARGE SCALE GENOMIC DNA]</scope>
    <source>
        <strain evidence="8 9">RP-AC37</strain>
    </source>
</reference>
<dbReference type="Gene3D" id="2.60.420.10">
    <property type="entry name" value="Maltose phosphorylase, domain 3"/>
    <property type="match status" value="1"/>
</dbReference>
<dbReference type="RefSeq" id="WP_121193236.1">
    <property type="nucleotide sequence ID" value="NZ_RBWV01000011.1"/>
</dbReference>
<dbReference type="PIRSF" id="PIRSF010631">
    <property type="entry name" value="A-rhamnsds"/>
    <property type="match status" value="1"/>
</dbReference>
<dbReference type="PANTHER" id="PTHR33307:SF6">
    <property type="entry name" value="ALPHA-RHAMNOSIDASE (EUROFUNG)-RELATED"/>
    <property type="match status" value="1"/>
</dbReference>
<comment type="caution">
    <text evidence="8">The sequence shown here is derived from an EMBL/GenBank/DDBJ whole genome shotgun (WGS) entry which is preliminary data.</text>
</comment>
<evidence type="ECO:0000313" key="8">
    <source>
        <dbReference type="EMBL" id="RKS75471.1"/>
    </source>
</evidence>
<evidence type="ECO:0000313" key="9">
    <source>
        <dbReference type="Proteomes" id="UP000281955"/>
    </source>
</evidence>
<dbReference type="PANTHER" id="PTHR33307">
    <property type="entry name" value="ALPHA-RHAMNOSIDASE (EUROFUNG)"/>
    <property type="match status" value="1"/>
</dbReference>
<evidence type="ECO:0000259" key="5">
    <source>
        <dbReference type="Pfam" id="PF08531"/>
    </source>
</evidence>
<dbReference type="EC" id="3.2.1.40" evidence="2"/>
<dbReference type="Gene3D" id="1.50.10.10">
    <property type="match status" value="1"/>
</dbReference>
<dbReference type="SUPFAM" id="SSF48208">
    <property type="entry name" value="Six-hairpin glycosidases"/>
    <property type="match status" value="1"/>
</dbReference>
<dbReference type="Pfam" id="PF17389">
    <property type="entry name" value="Bac_rhamnosid6H"/>
    <property type="match status" value="1"/>
</dbReference>
<dbReference type="OrthoDB" id="9761045at2"/>
<dbReference type="Gene3D" id="2.60.40.10">
    <property type="entry name" value="Immunoglobulins"/>
    <property type="match status" value="1"/>
</dbReference>
<dbReference type="InterPro" id="IPR008902">
    <property type="entry name" value="Rhamnosid_concanavalin"/>
</dbReference>
<feature type="domain" description="Alpha-L-rhamnosidase six-hairpin glycosidase" evidence="6">
    <location>
        <begin position="436"/>
        <end position="782"/>
    </location>
</feature>
<dbReference type="InterPro" id="IPR008928">
    <property type="entry name" value="6-hairpin_glycosidase_sf"/>
</dbReference>
<dbReference type="InterPro" id="IPR035396">
    <property type="entry name" value="Bac_rhamnosid6H"/>
</dbReference>
<feature type="domain" description="Bacterial alpha-L-rhamnosidase N-terminal" evidence="5">
    <location>
        <begin position="155"/>
        <end position="323"/>
    </location>
</feature>